<feature type="transmembrane region" description="Helical" evidence="7">
    <location>
        <begin position="62"/>
        <end position="83"/>
    </location>
</feature>
<evidence type="ECO:0000256" key="5">
    <source>
        <dbReference type="ARBA" id="ARBA00022989"/>
    </source>
</evidence>
<dbReference type="EMBL" id="JAZHOF010000007">
    <property type="protein sequence ID" value="MEJ8573186.1"/>
    <property type="molecule type" value="Genomic_DNA"/>
</dbReference>
<evidence type="ECO:0000313" key="9">
    <source>
        <dbReference type="Proteomes" id="UP001378188"/>
    </source>
</evidence>
<evidence type="ECO:0000256" key="2">
    <source>
        <dbReference type="ARBA" id="ARBA00011006"/>
    </source>
</evidence>
<evidence type="ECO:0000256" key="6">
    <source>
        <dbReference type="ARBA" id="ARBA00023136"/>
    </source>
</evidence>
<evidence type="ECO:0000256" key="3">
    <source>
        <dbReference type="ARBA" id="ARBA00022475"/>
    </source>
</evidence>
<evidence type="ECO:0000313" key="8">
    <source>
        <dbReference type="EMBL" id="MEJ8573186.1"/>
    </source>
</evidence>
<dbReference type="AlphaFoldDB" id="A0AAW9S0N2"/>
<name>A0AAW9S0N2_9HYPH</name>
<evidence type="ECO:0000256" key="1">
    <source>
        <dbReference type="ARBA" id="ARBA00004651"/>
    </source>
</evidence>
<comment type="subcellular location">
    <subcellularLocation>
        <location evidence="1">Cell membrane</location>
        <topology evidence="1">Multi-pass membrane protein</topology>
    </subcellularLocation>
</comment>
<dbReference type="PANTHER" id="PTHR33884">
    <property type="entry name" value="UPF0410 PROTEIN YMGE"/>
    <property type="match status" value="1"/>
</dbReference>
<keyword evidence="6 7" id="KW-0472">Membrane</keyword>
<dbReference type="InterPro" id="IPR007341">
    <property type="entry name" value="Transgly_assoc"/>
</dbReference>
<dbReference type="GO" id="GO:0005886">
    <property type="term" value="C:plasma membrane"/>
    <property type="evidence" value="ECO:0007669"/>
    <property type="project" value="UniProtKB-SubCell"/>
</dbReference>
<dbReference type="Proteomes" id="UP001378188">
    <property type="component" value="Unassembled WGS sequence"/>
</dbReference>
<comment type="caution">
    <text evidence="8">The sequence shown here is derived from an EMBL/GenBank/DDBJ whole genome shotgun (WGS) entry which is preliminary data.</text>
</comment>
<feature type="transmembrane region" description="Helical" evidence="7">
    <location>
        <begin position="7"/>
        <end position="25"/>
    </location>
</feature>
<keyword evidence="3" id="KW-1003">Cell membrane</keyword>
<gene>
    <name evidence="8" type="ORF">V3328_16965</name>
</gene>
<dbReference type="PANTHER" id="PTHR33884:SF3">
    <property type="entry name" value="UPF0410 PROTEIN YMGE"/>
    <property type="match status" value="1"/>
</dbReference>
<keyword evidence="9" id="KW-1185">Reference proteome</keyword>
<dbReference type="RefSeq" id="WP_340330888.1">
    <property type="nucleotide sequence ID" value="NZ_JAZHOF010000007.1"/>
</dbReference>
<organism evidence="8 9">
    <name type="scientific">Microbaculum marinum</name>
    <dbReference type="NCBI Taxonomy" id="1764581"/>
    <lineage>
        <taxon>Bacteria</taxon>
        <taxon>Pseudomonadati</taxon>
        <taxon>Pseudomonadota</taxon>
        <taxon>Alphaproteobacteria</taxon>
        <taxon>Hyphomicrobiales</taxon>
        <taxon>Tepidamorphaceae</taxon>
        <taxon>Microbaculum</taxon>
    </lineage>
</organism>
<feature type="transmembrane region" description="Helical" evidence="7">
    <location>
        <begin position="31"/>
        <end position="50"/>
    </location>
</feature>
<keyword evidence="5 7" id="KW-1133">Transmembrane helix</keyword>
<reference evidence="8 9" key="1">
    <citation type="submission" date="2024-02" db="EMBL/GenBank/DDBJ databases">
        <title>Genome analysis and characterization of Microbaculum marinisediminis sp. nov., isolated from marine sediment.</title>
        <authorList>
            <person name="Du Z.-J."/>
            <person name="Ye Y.-Q."/>
            <person name="Zhang Z.-R."/>
            <person name="Yuan S.-M."/>
            <person name="Zhang X.-Y."/>
        </authorList>
    </citation>
    <scope>NUCLEOTIDE SEQUENCE [LARGE SCALE GENOMIC DNA]</scope>
    <source>
        <strain evidence="8 9">SDUM1044001</strain>
    </source>
</reference>
<evidence type="ECO:0000256" key="7">
    <source>
        <dbReference type="SAM" id="Phobius"/>
    </source>
</evidence>
<dbReference type="Pfam" id="PF04226">
    <property type="entry name" value="Transgly_assoc"/>
    <property type="match status" value="1"/>
</dbReference>
<comment type="similarity">
    <text evidence="2">Belongs to the UPF0410 family.</text>
</comment>
<protein>
    <submittedName>
        <fullName evidence="8">GlsB/YeaQ/YmgE family stress response membrane protein</fullName>
    </submittedName>
</protein>
<accession>A0AAW9S0N2</accession>
<sequence>MSEQTKAILVWILIGLIAGWLASFIVGGGGLLRYILTGLAGSLVGGFLAQKFDINLKLGNRFLEQVIVAAVGAIIVVLVARILA</sequence>
<keyword evidence="4 7" id="KW-0812">Transmembrane</keyword>
<proteinExistence type="inferred from homology"/>
<evidence type="ECO:0000256" key="4">
    <source>
        <dbReference type="ARBA" id="ARBA00022692"/>
    </source>
</evidence>